<organism evidence="1 2">
    <name type="scientific">Nephila pilipes</name>
    <name type="common">Giant wood spider</name>
    <name type="synonym">Nephila maculata</name>
    <dbReference type="NCBI Taxonomy" id="299642"/>
    <lineage>
        <taxon>Eukaryota</taxon>
        <taxon>Metazoa</taxon>
        <taxon>Ecdysozoa</taxon>
        <taxon>Arthropoda</taxon>
        <taxon>Chelicerata</taxon>
        <taxon>Arachnida</taxon>
        <taxon>Araneae</taxon>
        <taxon>Araneomorphae</taxon>
        <taxon>Entelegynae</taxon>
        <taxon>Araneoidea</taxon>
        <taxon>Nephilidae</taxon>
        <taxon>Nephila</taxon>
    </lineage>
</organism>
<comment type="caution">
    <text evidence="1">The sequence shown here is derived from an EMBL/GenBank/DDBJ whole genome shotgun (WGS) entry which is preliminary data.</text>
</comment>
<dbReference type="AlphaFoldDB" id="A0A8X6TQE2"/>
<keyword evidence="2" id="KW-1185">Reference proteome</keyword>
<dbReference type="EMBL" id="BMAW01062376">
    <property type="protein sequence ID" value="GFT35598.1"/>
    <property type="molecule type" value="Genomic_DNA"/>
</dbReference>
<sequence length="125" mass="14380">DNEENFLLGFKIMLNLFRSEKLPPEVALFIKRFFLFYRDKVVDVNIRQGRTSFASVRQRYVSEISETKTFLPKASESLCVLGESLEFTIPILDLLPSGFYSHGIIDVISITFLNIINLVPDEESK</sequence>
<dbReference type="OrthoDB" id="6456666at2759"/>
<feature type="non-terminal residue" evidence="1">
    <location>
        <position position="1"/>
    </location>
</feature>
<gene>
    <name evidence="1" type="ORF">NPIL_5171</name>
</gene>
<dbReference type="Proteomes" id="UP000887013">
    <property type="component" value="Unassembled WGS sequence"/>
</dbReference>
<proteinExistence type="predicted"/>
<accession>A0A8X6TQE2</accession>
<name>A0A8X6TQE2_NEPPI</name>
<evidence type="ECO:0000313" key="2">
    <source>
        <dbReference type="Proteomes" id="UP000887013"/>
    </source>
</evidence>
<protein>
    <submittedName>
        <fullName evidence="1">Uncharacterized protein</fullName>
    </submittedName>
</protein>
<reference evidence="1" key="1">
    <citation type="submission" date="2020-08" db="EMBL/GenBank/DDBJ databases">
        <title>Multicomponent nature underlies the extraordinary mechanical properties of spider dragline silk.</title>
        <authorList>
            <person name="Kono N."/>
            <person name="Nakamura H."/>
            <person name="Mori M."/>
            <person name="Yoshida Y."/>
            <person name="Ohtoshi R."/>
            <person name="Malay A.D."/>
            <person name="Moran D.A.P."/>
            <person name="Tomita M."/>
            <person name="Numata K."/>
            <person name="Arakawa K."/>
        </authorList>
    </citation>
    <scope>NUCLEOTIDE SEQUENCE</scope>
</reference>
<evidence type="ECO:0000313" key="1">
    <source>
        <dbReference type="EMBL" id="GFT35598.1"/>
    </source>
</evidence>